<feature type="domain" description="NB-ARC" evidence="1">
    <location>
        <begin position="58"/>
        <end position="110"/>
    </location>
</feature>
<protein>
    <recommendedName>
        <fullName evidence="1">NB-ARC domain-containing protein</fullName>
    </recommendedName>
</protein>
<proteinExistence type="predicted"/>
<dbReference type="AlphaFoldDB" id="B9SBT4"/>
<dbReference type="SUPFAM" id="SSF52540">
    <property type="entry name" value="P-loop containing nucleoside triphosphate hydrolases"/>
    <property type="match status" value="1"/>
</dbReference>
<dbReference type="PANTHER" id="PTHR11017">
    <property type="entry name" value="LEUCINE-RICH REPEAT-CONTAINING PROTEIN"/>
    <property type="match status" value="1"/>
</dbReference>
<organism evidence="2 3">
    <name type="scientific">Ricinus communis</name>
    <name type="common">Castor bean</name>
    <dbReference type="NCBI Taxonomy" id="3988"/>
    <lineage>
        <taxon>Eukaryota</taxon>
        <taxon>Viridiplantae</taxon>
        <taxon>Streptophyta</taxon>
        <taxon>Embryophyta</taxon>
        <taxon>Tracheophyta</taxon>
        <taxon>Spermatophyta</taxon>
        <taxon>Magnoliopsida</taxon>
        <taxon>eudicotyledons</taxon>
        <taxon>Gunneridae</taxon>
        <taxon>Pentapetalae</taxon>
        <taxon>rosids</taxon>
        <taxon>fabids</taxon>
        <taxon>Malpighiales</taxon>
        <taxon>Euphorbiaceae</taxon>
        <taxon>Acalyphoideae</taxon>
        <taxon>Acalypheae</taxon>
        <taxon>Ricinus</taxon>
    </lineage>
</organism>
<dbReference type="Proteomes" id="UP000008311">
    <property type="component" value="Unassembled WGS sequence"/>
</dbReference>
<dbReference type="InParanoid" id="B9SBT4"/>
<dbReference type="GO" id="GO:0006952">
    <property type="term" value="P:defense response"/>
    <property type="evidence" value="ECO:0007669"/>
    <property type="project" value="InterPro"/>
</dbReference>
<accession>B9SBT4</accession>
<dbReference type="InterPro" id="IPR035897">
    <property type="entry name" value="Toll_tir_struct_dom_sf"/>
</dbReference>
<dbReference type="InterPro" id="IPR002182">
    <property type="entry name" value="NB-ARC"/>
</dbReference>
<evidence type="ECO:0000259" key="1">
    <source>
        <dbReference type="Pfam" id="PF00931"/>
    </source>
</evidence>
<dbReference type="GO" id="GO:0043531">
    <property type="term" value="F:ADP binding"/>
    <property type="evidence" value="ECO:0007669"/>
    <property type="project" value="InterPro"/>
</dbReference>
<dbReference type="EMBL" id="EQ973917">
    <property type="protein sequence ID" value="EEF38912.1"/>
    <property type="molecule type" value="Genomic_DNA"/>
</dbReference>
<dbReference type="InterPro" id="IPR044974">
    <property type="entry name" value="Disease_R_plants"/>
</dbReference>
<name>B9SBT4_RICCO</name>
<dbReference type="Pfam" id="PF00931">
    <property type="entry name" value="NB-ARC"/>
    <property type="match status" value="1"/>
</dbReference>
<dbReference type="InterPro" id="IPR027417">
    <property type="entry name" value="P-loop_NTPase"/>
</dbReference>
<reference evidence="3" key="1">
    <citation type="journal article" date="2010" name="Nat. Biotechnol.">
        <title>Draft genome sequence of the oilseed species Ricinus communis.</title>
        <authorList>
            <person name="Chan A.P."/>
            <person name="Crabtree J."/>
            <person name="Zhao Q."/>
            <person name="Lorenzi H."/>
            <person name="Orvis J."/>
            <person name="Puiu D."/>
            <person name="Melake-Berhan A."/>
            <person name="Jones K.M."/>
            <person name="Redman J."/>
            <person name="Chen G."/>
            <person name="Cahoon E.B."/>
            <person name="Gedil M."/>
            <person name="Stanke M."/>
            <person name="Haas B.J."/>
            <person name="Wortman J.R."/>
            <person name="Fraser-Liggett C.M."/>
            <person name="Ravel J."/>
            <person name="Rabinowicz P.D."/>
        </authorList>
    </citation>
    <scope>NUCLEOTIDE SEQUENCE [LARGE SCALE GENOMIC DNA]</scope>
    <source>
        <strain evidence="3">cv. Hale</strain>
    </source>
</reference>
<dbReference type="Gene3D" id="3.40.50.300">
    <property type="entry name" value="P-loop containing nucleotide triphosphate hydrolases"/>
    <property type="match status" value="1"/>
</dbReference>
<sequence>MPNWRFALKEATTLSGWDSKNHRPDSTLVEVVVKDVKDILSKMHQMSSTDSGGFVGIESHIEKIESLLSIGPEAVRFVGVWGMGGIGKSTCAELVYHRISNKFDGTCFLANVRENFERKRMIRFLY</sequence>
<evidence type="ECO:0000313" key="2">
    <source>
        <dbReference type="EMBL" id="EEF38912.1"/>
    </source>
</evidence>
<keyword evidence="3" id="KW-1185">Reference proteome</keyword>
<evidence type="ECO:0000313" key="3">
    <source>
        <dbReference type="Proteomes" id="UP000008311"/>
    </source>
</evidence>
<gene>
    <name evidence="2" type="ORF">RCOM_1043440</name>
</gene>
<dbReference type="Gene3D" id="3.40.50.10140">
    <property type="entry name" value="Toll/interleukin-1 receptor homology (TIR) domain"/>
    <property type="match status" value="1"/>
</dbReference>
<dbReference type="PANTHER" id="PTHR11017:SF354">
    <property type="entry name" value="ADP-RIBOSYL CYCLASE_CYCLIC ADP-RIBOSE HYDROLASE"/>
    <property type="match status" value="1"/>
</dbReference>